<dbReference type="Proteomes" id="UP000239434">
    <property type="component" value="Unassembled WGS sequence"/>
</dbReference>
<organism evidence="1 2">
    <name type="scientific">Phyllobacterium phragmitis</name>
    <dbReference type="NCBI Taxonomy" id="2670329"/>
    <lineage>
        <taxon>Bacteria</taxon>
        <taxon>Pseudomonadati</taxon>
        <taxon>Pseudomonadota</taxon>
        <taxon>Alphaproteobacteria</taxon>
        <taxon>Hyphomicrobiales</taxon>
        <taxon>Phyllobacteriaceae</taxon>
        <taxon>Phyllobacterium</taxon>
    </lineage>
</organism>
<accession>A0A2S9IKS3</accession>
<sequence length="80" mass="9243">MLARKRYLDVAIRGLCSRFGVVAQQQKRRFPVCINSEIINKPYDRPITQSEIQVSAMALISHHGLHRHIQRNARHGPDIE</sequence>
<comment type="caution">
    <text evidence="1">The sequence shown here is derived from an EMBL/GenBank/DDBJ whole genome shotgun (WGS) entry which is preliminary data.</text>
</comment>
<keyword evidence="2" id="KW-1185">Reference proteome</keyword>
<evidence type="ECO:0000313" key="2">
    <source>
        <dbReference type="Proteomes" id="UP000239434"/>
    </source>
</evidence>
<dbReference type="AlphaFoldDB" id="A0A2S9IKS3"/>
<evidence type="ECO:0000313" key="1">
    <source>
        <dbReference type="EMBL" id="PRD41120.1"/>
    </source>
</evidence>
<protein>
    <submittedName>
        <fullName evidence="1">Uncharacterized protein</fullName>
    </submittedName>
</protein>
<proteinExistence type="predicted"/>
<name>A0A2S9IKS3_9HYPH</name>
<reference evidence="1 2" key="1">
    <citation type="submission" date="2018-02" db="EMBL/GenBank/DDBJ databases">
        <title>The draft genome of Phyllobacterium sp. 1N-3.</title>
        <authorList>
            <person name="Liu L."/>
            <person name="Li L."/>
            <person name="Zhang X."/>
            <person name="Wang T."/>
            <person name="Liang L."/>
        </authorList>
    </citation>
    <scope>NUCLEOTIDE SEQUENCE [LARGE SCALE GENOMIC DNA]</scope>
    <source>
        <strain evidence="1 2">1N-3</strain>
    </source>
</reference>
<dbReference type="EMBL" id="PVBR01000024">
    <property type="protein sequence ID" value="PRD41120.1"/>
    <property type="molecule type" value="Genomic_DNA"/>
</dbReference>
<gene>
    <name evidence="1" type="ORF">C5748_23010</name>
</gene>